<dbReference type="EMBL" id="LACI01002630">
    <property type="protein sequence ID" value="KJU81605.1"/>
    <property type="molecule type" value="Genomic_DNA"/>
</dbReference>
<accession>A0A0F3GI34</accession>
<proteinExistence type="predicted"/>
<comment type="caution">
    <text evidence="1">The sequence shown here is derived from an EMBL/GenBank/DDBJ whole genome shotgun (WGS) entry which is preliminary data.</text>
</comment>
<evidence type="ECO:0000313" key="2">
    <source>
        <dbReference type="Proteomes" id="UP000033423"/>
    </source>
</evidence>
<name>A0A0F3GI34_9BACT</name>
<dbReference type="Proteomes" id="UP000033423">
    <property type="component" value="Unassembled WGS sequence"/>
</dbReference>
<organism evidence="1 2">
    <name type="scientific">Candidatus Magnetobacterium bavaricum</name>
    <dbReference type="NCBI Taxonomy" id="29290"/>
    <lineage>
        <taxon>Bacteria</taxon>
        <taxon>Pseudomonadati</taxon>
        <taxon>Nitrospirota</taxon>
        <taxon>Thermodesulfovibrionia</taxon>
        <taxon>Thermodesulfovibrionales</taxon>
        <taxon>Candidatus Magnetobacteriaceae</taxon>
        <taxon>Candidatus Magnetobacterium</taxon>
    </lineage>
</organism>
<reference evidence="1 2" key="1">
    <citation type="submission" date="2015-02" db="EMBL/GenBank/DDBJ databases">
        <title>Single-cell genomics of uncultivated deep-branching MTB reveals a conserved set of magnetosome genes.</title>
        <authorList>
            <person name="Kolinko S."/>
            <person name="Richter M."/>
            <person name="Glockner F.O."/>
            <person name="Brachmann A."/>
            <person name="Schuler D."/>
        </authorList>
    </citation>
    <scope>NUCLEOTIDE SEQUENCE [LARGE SCALE GENOMIC DNA]</scope>
    <source>
        <strain evidence="1">TM-1</strain>
    </source>
</reference>
<sequence>MRDRGKITSEQYEWVKANDPDQSKFKYAPWIAKQLSNSDSPEVRDKLNSVVGDYARFSADKRMVPDFTKAPVEKNRGLGGKIVFDKHPLPGIESYDSVSAIERDYRFWYLRNTFSPSEWNHVVTTGEGLHPEKDYTVIESNDKYEIIKPYTRQAFVYFARYYKVDTPVHSDAVYDSNLPGMSAKWCISNPDDDNGHYCREYNTIELRLCGL</sequence>
<gene>
    <name evidence="1" type="ORF">MBAV_006199</name>
</gene>
<dbReference type="AlphaFoldDB" id="A0A0F3GI34"/>
<evidence type="ECO:0000313" key="1">
    <source>
        <dbReference type="EMBL" id="KJU81605.1"/>
    </source>
</evidence>
<keyword evidence="2" id="KW-1185">Reference proteome</keyword>
<protein>
    <submittedName>
        <fullName evidence="1">Uncharacterized protein</fullName>
    </submittedName>
</protein>